<dbReference type="Pfam" id="PF00130">
    <property type="entry name" value="C1_1"/>
    <property type="match status" value="1"/>
</dbReference>
<dbReference type="Pfam" id="PF00326">
    <property type="entry name" value="Peptidase_S9"/>
    <property type="match status" value="1"/>
</dbReference>
<dbReference type="InterPro" id="IPR016064">
    <property type="entry name" value="NAD/diacylglycerol_kinase_sf"/>
</dbReference>
<evidence type="ECO:0000256" key="7">
    <source>
        <dbReference type="SAM" id="MobiDB-lite"/>
    </source>
</evidence>
<dbReference type="GO" id="GO:0046872">
    <property type="term" value="F:metal ion binding"/>
    <property type="evidence" value="ECO:0007669"/>
    <property type="project" value="UniProtKB-KW"/>
</dbReference>
<comment type="caution">
    <text evidence="9">The sequence shown here is derived from an EMBL/GenBank/DDBJ whole genome shotgun (WGS) entry which is preliminary data.</text>
</comment>
<dbReference type="SMART" id="SM00046">
    <property type="entry name" value="DAGKc"/>
    <property type="match status" value="1"/>
</dbReference>
<evidence type="ECO:0000256" key="2">
    <source>
        <dbReference type="ARBA" id="ARBA00022723"/>
    </source>
</evidence>
<dbReference type="SUPFAM" id="SSF53474">
    <property type="entry name" value="alpha/beta-Hydrolases"/>
    <property type="match status" value="1"/>
</dbReference>
<dbReference type="SUPFAM" id="SSF57889">
    <property type="entry name" value="Cysteine-rich domain"/>
    <property type="match status" value="1"/>
</dbReference>
<comment type="catalytic activity">
    <reaction evidence="6">
        <text>[protein]-C-terminal S-[(2E,6E)-farnesyl]-L-cysteine methyl ester + H2O = [protein]-C-terminal S-[(2E,6E)-farnesyl]-L-cysteine + methanol + H(+)</text>
        <dbReference type="Rhea" id="RHEA:48520"/>
        <dbReference type="Rhea" id="RHEA-COMP:12125"/>
        <dbReference type="Rhea" id="RHEA-COMP:12126"/>
        <dbReference type="ChEBI" id="CHEBI:15377"/>
        <dbReference type="ChEBI" id="CHEBI:15378"/>
        <dbReference type="ChEBI" id="CHEBI:17790"/>
        <dbReference type="ChEBI" id="CHEBI:90510"/>
        <dbReference type="ChEBI" id="CHEBI:90511"/>
        <dbReference type="EC" id="3.1.1.n2"/>
    </reaction>
</comment>
<organism evidence="9 10">
    <name type="scientific">Lactuca virosa</name>
    <dbReference type="NCBI Taxonomy" id="75947"/>
    <lineage>
        <taxon>Eukaryota</taxon>
        <taxon>Viridiplantae</taxon>
        <taxon>Streptophyta</taxon>
        <taxon>Embryophyta</taxon>
        <taxon>Tracheophyta</taxon>
        <taxon>Spermatophyta</taxon>
        <taxon>Magnoliopsida</taxon>
        <taxon>eudicotyledons</taxon>
        <taxon>Gunneridae</taxon>
        <taxon>Pentapetalae</taxon>
        <taxon>asterids</taxon>
        <taxon>campanulids</taxon>
        <taxon>Asterales</taxon>
        <taxon>Asteraceae</taxon>
        <taxon>Cichorioideae</taxon>
        <taxon>Cichorieae</taxon>
        <taxon>Lactucinae</taxon>
        <taxon>Lactuca</taxon>
    </lineage>
</organism>
<dbReference type="GO" id="GO:0008236">
    <property type="term" value="F:serine-type peptidase activity"/>
    <property type="evidence" value="ECO:0007669"/>
    <property type="project" value="InterPro"/>
</dbReference>
<dbReference type="InterPro" id="IPR001375">
    <property type="entry name" value="Peptidase_S9_cat"/>
</dbReference>
<sequence length="630" mass="69927">MEWLPVETYSMRKGSWKFITQSVPSHVQNIYDFDDLCVDGHAGHLHWHGGYYLGELVSKTILAFDLGAETFSEITLPDSVNSDNVNNVSTIIGVLAGKLCVISKTLPDYECVVWVMDEYGWLRFSHALYDPVAANTKIFKLGNDDDVKVVDYVDSLVWVLHQWAIRWTEVIDQPEGSSFCTHCEEPCSASFLGGSPIWCCLWCQRLIHVDCHSSMYRETGDICDMGPFKRLILSPLYVKGLGRSSSGGILSSITYGANKIASYVLASITSQSKKNKGNFNRVNLDKDKGIGESSTESTPDGNNDVKDDGVGGNSNSDMVNKKLTFRKDQRDESQKVQMMQRYELVNLRPDARPLLVFINKKSGATKRGDSIRLRMNILLNPVQIFELSSTEGPEVGLYLFRRVPHFRILVCGGDGTAGWVLDAIEKQNYVSPPPVAILPAGTGNDLTITRLMDLGFSNWRLLFCLQLKKEHSNGISFVCNNISEYGGDPNRIYLMGQSAGAHIAACALTEQTIIECDATQPNNKKAVSLLPPIILFHGTADYSIPADCSKTFVDTLQRVGAKAELMLYEGKTHTDVFVQVQLANEKQLVDHYSSKHPKEKPPACKWGSDSSSNLLPCPEASQSSCIRLFF</sequence>
<dbReference type="SMART" id="SM00109">
    <property type="entry name" value="C1"/>
    <property type="match status" value="1"/>
</dbReference>
<dbReference type="InterPro" id="IPR002219">
    <property type="entry name" value="PKC_DAG/PE"/>
</dbReference>
<dbReference type="GO" id="GO:0004143">
    <property type="term" value="F:ATP-dependent diacylglycerol kinase activity"/>
    <property type="evidence" value="ECO:0007669"/>
    <property type="project" value="InterPro"/>
</dbReference>
<comment type="similarity">
    <text evidence="4">Belongs to the AB hydrolase superfamily. Isoprenylcysteine methylesterase family.</text>
</comment>
<dbReference type="FunFam" id="3.30.60.20:FF:000027">
    <property type="entry name" value="Diacylglycerol kinase"/>
    <property type="match status" value="1"/>
</dbReference>
<dbReference type="InterPro" id="IPR029058">
    <property type="entry name" value="AB_hydrolase_fold"/>
</dbReference>
<gene>
    <name evidence="9" type="ORF">LVIROSA_LOCUS38066</name>
</gene>
<evidence type="ECO:0000256" key="3">
    <source>
        <dbReference type="ARBA" id="ARBA00022833"/>
    </source>
</evidence>
<dbReference type="GO" id="GO:0007165">
    <property type="term" value="P:signal transduction"/>
    <property type="evidence" value="ECO:0007669"/>
    <property type="project" value="InterPro"/>
</dbReference>
<dbReference type="GO" id="GO:0000139">
    <property type="term" value="C:Golgi membrane"/>
    <property type="evidence" value="ECO:0007669"/>
    <property type="project" value="UniProtKB-SubCell"/>
</dbReference>
<feature type="region of interest" description="Disordered" evidence="7">
    <location>
        <begin position="277"/>
        <end position="332"/>
    </location>
</feature>
<dbReference type="PANTHER" id="PTHR11255">
    <property type="entry name" value="DIACYLGLYCEROL KINASE"/>
    <property type="match status" value="1"/>
</dbReference>
<dbReference type="PANTHER" id="PTHR11255:SF103">
    <property type="entry name" value="DIACYLGLYCEROL KINASE"/>
    <property type="match status" value="1"/>
</dbReference>
<accession>A0AAU9PRU4</accession>
<keyword evidence="2" id="KW-0479">Metal-binding</keyword>
<dbReference type="Proteomes" id="UP001157418">
    <property type="component" value="Unassembled WGS sequence"/>
</dbReference>
<dbReference type="Gene3D" id="3.30.60.20">
    <property type="match status" value="1"/>
</dbReference>
<evidence type="ECO:0000256" key="6">
    <source>
        <dbReference type="ARBA" id="ARBA00049507"/>
    </source>
</evidence>
<evidence type="ECO:0000313" key="10">
    <source>
        <dbReference type="Proteomes" id="UP001157418"/>
    </source>
</evidence>
<evidence type="ECO:0000256" key="5">
    <source>
        <dbReference type="ARBA" id="ARBA00038928"/>
    </source>
</evidence>
<name>A0AAU9PRU4_9ASTR</name>
<protein>
    <recommendedName>
        <fullName evidence="5">protein-S-isoprenylcysteine alpha-carbonyl methylesterase</fullName>
        <ecNumber evidence="5">3.1.1.n2</ecNumber>
    </recommendedName>
</protein>
<dbReference type="SUPFAM" id="SSF111331">
    <property type="entry name" value="NAD kinase/diacylglycerol kinase-like"/>
    <property type="match status" value="1"/>
</dbReference>
<dbReference type="CDD" id="cd20805">
    <property type="entry name" value="C1_DGK_rpt2"/>
    <property type="match status" value="1"/>
</dbReference>
<evidence type="ECO:0000259" key="8">
    <source>
        <dbReference type="PROSITE" id="PS50146"/>
    </source>
</evidence>
<proteinExistence type="inferred from homology"/>
<dbReference type="InterPro" id="IPR017438">
    <property type="entry name" value="ATP-NAD_kinase_N"/>
</dbReference>
<evidence type="ECO:0000313" key="9">
    <source>
        <dbReference type="EMBL" id="CAH1452778.1"/>
    </source>
</evidence>
<reference evidence="9 10" key="1">
    <citation type="submission" date="2022-01" db="EMBL/GenBank/DDBJ databases">
        <authorList>
            <person name="Xiong W."/>
            <person name="Schranz E."/>
        </authorList>
    </citation>
    <scope>NUCLEOTIDE SEQUENCE [LARGE SCALE GENOMIC DNA]</scope>
</reference>
<dbReference type="Gene3D" id="3.40.50.1820">
    <property type="entry name" value="alpha/beta hydrolase"/>
    <property type="match status" value="1"/>
</dbReference>
<dbReference type="InterPro" id="IPR046349">
    <property type="entry name" value="C1-like_sf"/>
</dbReference>
<keyword evidence="10" id="KW-1185">Reference proteome</keyword>
<dbReference type="EC" id="3.1.1.n2" evidence="5"/>
<keyword evidence="3" id="KW-0862">Zinc</keyword>
<dbReference type="Gene3D" id="3.40.50.10330">
    <property type="entry name" value="Probable inorganic polyphosphate/atp-NAD kinase, domain 1"/>
    <property type="match status" value="1"/>
</dbReference>
<dbReference type="EMBL" id="CAKMRJ010005745">
    <property type="protein sequence ID" value="CAH1452778.1"/>
    <property type="molecule type" value="Genomic_DNA"/>
</dbReference>
<evidence type="ECO:0000256" key="1">
    <source>
        <dbReference type="ARBA" id="ARBA00004653"/>
    </source>
</evidence>
<dbReference type="InterPro" id="IPR001206">
    <property type="entry name" value="Diacylglycerol_kinase_cat_dom"/>
</dbReference>
<dbReference type="PROSITE" id="PS50146">
    <property type="entry name" value="DAGK"/>
    <property type="match status" value="1"/>
</dbReference>
<dbReference type="InterPro" id="IPR037607">
    <property type="entry name" value="DGK"/>
</dbReference>
<dbReference type="Pfam" id="PF20434">
    <property type="entry name" value="BD-FAE"/>
    <property type="match status" value="1"/>
</dbReference>
<dbReference type="Pfam" id="PF00781">
    <property type="entry name" value="DAGK_cat"/>
    <property type="match status" value="1"/>
</dbReference>
<comment type="subcellular location">
    <subcellularLocation>
        <location evidence="1">Golgi apparatus membrane</location>
        <topology evidence="1">Multi-pass membrane protein</topology>
    </subcellularLocation>
</comment>
<evidence type="ECO:0000256" key="4">
    <source>
        <dbReference type="ARBA" id="ARBA00038028"/>
    </source>
</evidence>
<dbReference type="GO" id="GO:0006508">
    <property type="term" value="P:proteolysis"/>
    <property type="evidence" value="ECO:0007669"/>
    <property type="project" value="InterPro"/>
</dbReference>
<dbReference type="InterPro" id="IPR049492">
    <property type="entry name" value="BD-FAE-like_dom"/>
</dbReference>
<dbReference type="AlphaFoldDB" id="A0AAU9PRU4"/>
<feature type="domain" description="DAGKc" evidence="8">
    <location>
        <begin position="349"/>
        <end position="446"/>
    </location>
</feature>